<dbReference type="Proteomes" id="UP000190044">
    <property type="component" value="Unassembled WGS sequence"/>
</dbReference>
<evidence type="ECO:0000259" key="2">
    <source>
        <dbReference type="PROSITE" id="PS51898"/>
    </source>
</evidence>
<dbReference type="Gene3D" id="1.10.443.10">
    <property type="entry name" value="Intergrase catalytic core"/>
    <property type="match status" value="1"/>
</dbReference>
<dbReference type="InterPro" id="IPR013762">
    <property type="entry name" value="Integrase-like_cat_sf"/>
</dbReference>
<dbReference type="Pfam" id="PF00589">
    <property type="entry name" value="Phage_integrase"/>
    <property type="match status" value="1"/>
</dbReference>
<dbReference type="GO" id="GO:0003677">
    <property type="term" value="F:DNA binding"/>
    <property type="evidence" value="ECO:0007669"/>
    <property type="project" value="InterPro"/>
</dbReference>
<dbReference type="PANTHER" id="PTHR34605:SF4">
    <property type="entry name" value="DNA ADENINE METHYLTRANSFERASE"/>
    <property type="match status" value="1"/>
</dbReference>
<keyword evidence="4" id="KW-1185">Reference proteome</keyword>
<evidence type="ECO:0000313" key="3">
    <source>
        <dbReference type="EMBL" id="SKB89826.1"/>
    </source>
</evidence>
<organism evidence="3 4">
    <name type="scientific">Sphingopyxis flava</name>
    <dbReference type="NCBI Taxonomy" id="1507287"/>
    <lineage>
        <taxon>Bacteria</taxon>
        <taxon>Pseudomonadati</taxon>
        <taxon>Pseudomonadota</taxon>
        <taxon>Alphaproteobacteria</taxon>
        <taxon>Sphingomonadales</taxon>
        <taxon>Sphingomonadaceae</taxon>
        <taxon>Sphingopyxis</taxon>
    </lineage>
</organism>
<dbReference type="InterPro" id="IPR011010">
    <property type="entry name" value="DNA_brk_join_enz"/>
</dbReference>
<accession>A0A1T5F122</accession>
<dbReference type="GO" id="GO:0006310">
    <property type="term" value="P:DNA recombination"/>
    <property type="evidence" value="ECO:0007669"/>
    <property type="project" value="UniProtKB-KW"/>
</dbReference>
<gene>
    <name evidence="3" type="ORF">SAMN06295937_102723</name>
</gene>
<dbReference type="InterPro" id="IPR052925">
    <property type="entry name" value="Phage_Integrase-like_Recomb"/>
</dbReference>
<dbReference type="EMBL" id="FUYP01000027">
    <property type="protein sequence ID" value="SKB89826.1"/>
    <property type="molecule type" value="Genomic_DNA"/>
</dbReference>
<dbReference type="AlphaFoldDB" id="A0A1T5F122"/>
<reference evidence="4" key="1">
    <citation type="submission" date="2017-02" db="EMBL/GenBank/DDBJ databases">
        <authorList>
            <person name="Varghese N."/>
            <person name="Submissions S."/>
        </authorList>
    </citation>
    <scope>NUCLEOTIDE SEQUENCE [LARGE SCALE GENOMIC DNA]</scope>
    <source>
        <strain evidence="4">R11H</strain>
    </source>
</reference>
<dbReference type="InterPro" id="IPR002104">
    <property type="entry name" value="Integrase_catalytic"/>
</dbReference>
<protein>
    <submittedName>
        <fullName evidence="3">Phage integrase family protein</fullName>
    </submittedName>
</protein>
<proteinExistence type="predicted"/>
<dbReference type="PANTHER" id="PTHR34605">
    <property type="entry name" value="PHAGE_INTEGRASE DOMAIN-CONTAINING PROTEIN"/>
    <property type="match status" value="1"/>
</dbReference>
<evidence type="ECO:0000256" key="1">
    <source>
        <dbReference type="ARBA" id="ARBA00023172"/>
    </source>
</evidence>
<sequence>MQGIRRTKGMAQREAQALQRDDLFAVLERMGDRPIEMRDKALLLIGFAGAFRRSELVGFDCSDVEPVGRGIVLHLRRSKTDQTGQGRKIAIPHGRTRWCPVRHLTDWLTHAGIEQGPIFRSIDRHGRIAPDRLSGDAVATIIKRRVEAAGFDPASFSGHSLRAGLATSAAMAGASSWKIRQQTGHKSDAMLARYIRDGDMFTDNAAGTVL</sequence>
<evidence type="ECO:0000313" key="4">
    <source>
        <dbReference type="Proteomes" id="UP000190044"/>
    </source>
</evidence>
<dbReference type="CDD" id="cd00799">
    <property type="entry name" value="INT_Cre_C"/>
    <property type="match status" value="1"/>
</dbReference>
<dbReference type="PROSITE" id="PS51898">
    <property type="entry name" value="TYR_RECOMBINASE"/>
    <property type="match status" value="1"/>
</dbReference>
<dbReference type="GO" id="GO:0015074">
    <property type="term" value="P:DNA integration"/>
    <property type="evidence" value="ECO:0007669"/>
    <property type="project" value="InterPro"/>
</dbReference>
<feature type="domain" description="Tyr recombinase" evidence="2">
    <location>
        <begin position="13"/>
        <end position="207"/>
    </location>
</feature>
<keyword evidence="1" id="KW-0233">DNA recombination</keyword>
<name>A0A1T5F122_9SPHN</name>
<dbReference type="SUPFAM" id="SSF56349">
    <property type="entry name" value="DNA breaking-rejoining enzymes"/>
    <property type="match status" value="1"/>
</dbReference>